<organism evidence="2">
    <name type="scientific">marine sediment metagenome</name>
    <dbReference type="NCBI Taxonomy" id="412755"/>
    <lineage>
        <taxon>unclassified sequences</taxon>
        <taxon>metagenomes</taxon>
        <taxon>ecological metagenomes</taxon>
    </lineage>
</organism>
<dbReference type="EMBL" id="LAZR01031995">
    <property type="protein sequence ID" value="KKL52147.1"/>
    <property type="molecule type" value="Genomic_DNA"/>
</dbReference>
<feature type="transmembrane region" description="Helical" evidence="1">
    <location>
        <begin position="6"/>
        <end position="27"/>
    </location>
</feature>
<keyword evidence="1" id="KW-0472">Membrane</keyword>
<comment type="caution">
    <text evidence="2">The sequence shown here is derived from an EMBL/GenBank/DDBJ whole genome shotgun (WGS) entry which is preliminary data.</text>
</comment>
<protein>
    <submittedName>
        <fullName evidence="2">Uncharacterized protein</fullName>
    </submittedName>
</protein>
<gene>
    <name evidence="2" type="ORF">LCGC14_2288400</name>
</gene>
<sequence length="57" mass="6577">MMFSILFIIFVSVISFLLSGLILVIVMNTGWIEVVPRSAWLNYLVFFNKPKSWAVKP</sequence>
<reference evidence="2" key="1">
    <citation type="journal article" date="2015" name="Nature">
        <title>Complex archaea that bridge the gap between prokaryotes and eukaryotes.</title>
        <authorList>
            <person name="Spang A."/>
            <person name="Saw J.H."/>
            <person name="Jorgensen S.L."/>
            <person name="Zaremba-Niedzwiedzka K."/>
            <person name="Martijn J."/>
            <person name="Lind A.E."/>
            <person name="van Eijk R."/>
            <person name="Schleper C."/>
            <person name="Guy L."/>
            <person name="Ettema T.J."/>
        </authorList>
    </citation>
    <scope>NUCLEOTIDE SEQUENCE</scope>
</reference>
<evidence type="ECO:0000256" key="1">
    <source>
        <dbReference type="SAM" id="Phobius"/>
    </source>
</evidence>
<evidence type="ECO:0000313" key="2">
    <source>
        <dbReference type="EMBL" id="KKL52147.1"/>
    </source>
</evidence>
<proteinExistence type="predicted"/>
<keyword evidence="1" id="KW-1133">Transmembrane helix</keyword>
<accession>A0A0F9FM58</accession>
<keyword evidence="1" id="KW-0812">Transmembrane</keyword>
<dbReference type="AlphaFoldDB" id="A0A0F9FM58"/>
<name>A0A0F9FM58_9ZZZZ</name>